<comment type="caution">
    <text evidence="5">The sequence shown here is derived from an EMBL/GenBank/DDBJ whole genome shotgun (WGS) entry which is preliminary data.</text>
</comment>
<dbReference type="GO" id="GO:0055129">
    <property type="term" value="P:L-proline biosynthetic process"/>
    <property type="evidence" value="ECO:0007669"/>
    <property type="project" value="TreeGrafter"/>
</dbReference>
<dbReference type="Proteomes" id="UP001174909">
    <property type="component" value="Unassembled WGS sequence"/>
</dbReference>
<sequence length="146" mass="16135">MRERMFRIPPWLIPCCLQDREEQLGRNGPVHLNHAVSLMDLATMYVMLDALADGGVYAGIPKEIGLRLIAHTMIGAAKMVLENGKHPQELKDDVCSPAGTSIQAIRTLEKAGFRGIVMDAVHAASKRALELSRLDNGETKDVYVKR</sequence>
<dbReference type="PANTHER" id="PTHR11645">
    <property type="entry name" value="PYRROLINE-5-CARBOXYLATE REDUCTASE"/>
    <property type="match status" value="1"/>
</dbReference>
<feature type="domain" description="Pyrroline-5-carboxylate reductase dimerisation" evidence="4">
    <location>
        <begin position="41"/>
        <end position="131"/>
    </location>
</feature>
<dbReference type="InterPro" id="IPR029036">
    <property type="entry name" value="P5CR_dimer"/>
</dbReference>
<organism evidence="5 6">
    <name type="scientific">Geodia barretti</name>
    <name type="common">Barrett's horny sponge</name>
    <dbReference type="NCBI Taxonomy" id="519541"/>
    <lineage>
        <taxon>Eukaryota</taxon>
        <taxon>Metazoa</taxon>
        <taxon>Porifera</taxon>
        <taxon>Demospongiae</taxon>
        <taxon>Heteroscleromorpha</taxon>
        <taxon>Tetractinellida</taxon>
        <taxon>Astrophorina</taxon>
        <taxon>Geodiidae</taxon>
        <taxon>Geodia</taxon>
    </lineage>
</organism>
<keyword evidence="2" id="KW-0521">NADP</keyword>
<reference evidence="5" key="1">
    <citation type="submission" date="2023-03" db="EMBL/GenBank/DDBJ databases">
        <authorList>
            <person name="Steffen K."/>
            <person name="Cardenas P."/>
        </authorList>
    </citation>
    <scope>NUCLEOTIDE SEQUENCE</scope>
</reference>
<comment type="similarity">
    <text evidence="1">Belongs to the pyrroline-5-carboxylate reductase family.</text>
</comment>
<name>A0AA35W423_GEOBA</name>
<dbReference type="InterPro" id="IPR008927">
    <property type="entry name" value="6-PGluconate_DH-like_C_sf"/>
</dbReference>
<gene>
    <name evidence="5" type="ORF">GBAR_LOCUS5155</name>
</gene>
<evidence type="ECO:0000313" key="6">
    <source>
        <dbReference type="Proteomes" id="UP001174909"/>
    </source>
</evidence>
<dbReference type="EMBL" id="CASHTH010000765">
    <property type="protein sequence ID" value="CAI8007328.1"/>
    <property type="molecule type" value="Genomic_DNA"/>
</dbReference>
<accession>A0AA35W423</accession>
<evidence type="ECO:0000256" key="1">
    <source>
        <dbReference type="ARBA" id="ARBA00005525"/>
    </source>
</evidence>
<dbReference type="PANTHER" id="PTHR11645:SF0">
    <property type="entry name" value="PYRROLINE-5-CARBOXYLATE REDUCTASE 3"/>
    <property type="match status" value="1"/>
</dbReference>
<evidence type="ECO:0000313" key="5">
    <source>
        <dbReference type="EMBL" id="CAI8007328.1"/>
    </source>
</evidence>
<dbReference type="SUPFAM" id="SSF48179">
    <property type="entry name" value="6-phosphogluconate dehydrogenase C-terminal domain-like"/>
    <property type="match status" value="1"/>
</dbReference>
<evidence type="ECO:0000259" key="4">
    <source>
        <dbReference type="Pfam" id="PF14748"/>
    </source>
</evidence>
<dbReference type="FunFam" id="1.10.3730.10:FF:000001">
    <property type="entry name" value="Pyrroline-5-carboxylate reductase"/>
    <property type="match status" value="1"/>
</dbReference>
<evidence type="ECO:0000256" key="2">
    <source>
        <dbReference type="ARBA" id="ARBA00022857"/>
    </source>
</evidence>
<dbReference type="GO" id="GO:0004735">
    <property type="term" value="F:pyrroline-5-carboxylate reductase activity"/>
    <property type="evidence" value="ECO:0007669"/>
    <property type="project" value="TreeGrafter"/>
</dbReference>
<dbReference type="Pfam" id="PF14748">
    <property type="entry name" value="P5CR_dimer"/>
    <property type="match status" value="1"/>
</dbReference>
<dbReference type="Gene3D" id="1.10.3730.10">
    <property type="entry name" value="ProC C-terminal domain-like"/>
    <property type="match status" value="1"/>
</dbReference>
<keyword evidence="6" id="KW-1185">Reference proteome</keyword>
<protein>
    <submittedName>
        <fullName evidence="5">Pyrroline-5-carboxylate reductase</fullName>
    </submittedName>
</protein>
<dbReference type="AlphaFoldDB" id="A0AA35W423"/>
<evidence type="ECO:0000256" key="3">
    <source>
        <dbReference type="ARBA" id="ARBA00023002"/>
    </source>
</evidence>
<keyword evidence="3" id="KW-0560">Oxidoreductase</keyword>
<proteinExistence type="inferred from homology"/>